<feature type="transmembrane region" description="Helical" evidence="13">
    <location>
        <begin position="46"/>
        <end position="79"/>
    </location>
</feature>
<dbReference type="Proteomes" id="UP000245629">
    <property type="component" value="Plasmid unnamed2"/>
</dbReference>
<keyword evidence="10 13" id="KW-1133">Transmembrane helix</keyword>
<reference evidence="18" key="1">
    <citation type="submission" date="2018-05" db="EMBL/GenBank/DDBJ databases">
        <title>Azospirillum thermophila sp. nov., a novel isolated from hot spring.</title>
        <authorList>
            <person name="Zhao Z."/>
        </authorList>
    </citation>
    <scope>NUCLEOTIDE SEQUENCE [LARGE SCALE GENOMIC DNA]</scope>
    <source>
        <strain evidence="18">CFH 70021</strain>
        <plasmid evidence="18">unnamed2</plasmid>
    </source>
</reference>
<feature type="transmembrane region" description="Helical" evidence="13">
    <location>
        <begin position="15"/>
        <end position="34"/>
    </location>
</feature>
<evidence type="ECO:0000259" key="16">
    <source>
        <dbReference type="Pfam" id="PF13493"/>
    </source>
</evidence>
<feature type="transmembrane region" description="Helical" evidence="13">
    <location>
        <begin position="91"/>
        <end position="112"/>
    </location>
</feature>
<geneLocation type="plasmid" evidence="17 18">
    <name>unnamed2</name>
</geneLocation>
<gene>
    <name evidence="17" type="ORF">DEW08_27505</name>
</gene>
<evidence type="ECO:0000256" key="5">
    <source>
        <dbReference type="ARBA" id="ARBA00022679"/>
    </source>
</evidence>
<dbReference type="InterPro" id="IPR003594">
    <property type="entry name" value="HATPase_dom"/>
</dbReference>
<evidence type="ECO:0000256" key="3">
    <source>
        <dbReference type="ARBA" id="ARBA00012438"/>
    </source>
</evidence>
<dbReference type="Pfam" id="PF07568">
    <property type="entry name" value="HisKA_2"/>
    <property type="match status" value="1"/>
</dbReference>
<evidence type="ECO:0000256" key="10">
    <source>
        <dbReference type="ARBA" id="ARBA00022989"/>
    </source>
</evidence>
<keyword evidence="18" id="KW-1185">Reference proteome</keyword>
<keyword evidence="8" id="KW-0418">Kinase</keyword>
<keyword evidence="17" id="KW-0614">Plasmid</keyword>
<dbReference type="EMBL" id="CP029357">
    <property type="protein sequence ID" value="AWK89730.1"/>
    <property type="molecule type" value="Genomic_DNA"/>
</dbReference>
<evidence type="ECO:0000259" key="14">
    <source>
        <dbReference type="Pfam" id="PF02518"/>
    </source>
</evidence>
<dbReference type="GO" id="GO:0004673">
    <property type="term" value="F:protein histidine kinase activity"/>
    <property type="evidence" value="ECO:0007669"/>
    <property type="project" value="UniProtKB-EC"/>
</dbReference>
<dbReference type="RefSeq" id="WP_109333319.1">
    <property type="nucleotide sequence ID" value="NZ_CP029357.1"/>
</dbReference>
<organism evidence="17 18">
    <name type="scientific">Azospirillum thermophilum</name>
    <dbReference type="NCBI Taxonomy" id="2202148"/>
    <lineage>
        <taxon>Bacteria</taxon>
        <taxon>Pseudomonadati</taxon>
        <taxon>Pseudomonadota</taxon>
        <taxon>Alphaproteobacteria</taxon>
        <taxon>Rhodospirillales</taxon>
        <taxon>Azospirillaceae</taxon>
        <taxon>Azospirillum</taxon>
    </lineage>
</organism>
<keyword evidence="5" id="KW-0808">Transferase</keyword>
<dbReference type="InterPro" id="IPR011495">
    <property type="entry name" value="Sig_transdc_His_kin_sub2_dim/P"/>
</dbReference>
<dbReference type="Gene3D" id="1.20.120.620">
    <property type="entry name" value="Backbone structure of the membrane domain of e. Coli histidine kinase receptor kdpd"/>
    <property type="match status" value="1"/>
</dbReference>
<evidence type="ECO:0000256" key="12">
    <source>
        <dbReference type="ARBA" id="ARBA00023136"/>
    </source>
</evidence>
<dbReference type="PANTHER" id="PTHR41523:SF8">
    <property type="entry name" value="ETHYLENE RESPONSE SENSOR PROTEIN"/>
    <property type="match status" value="1"/>
</dbReference>
<evidence type="ECO:0000256" key="2">
    <source>
        <dbReference type="ARBA" id="ARBA00004141"/>
    </source>
</evidence>
<keyword evidence="4" id="KW-0597">Phosphoprotein</keyword>
<dbReference type="InterPro" id="IPR036890">
    <property type="entry name" value="HATPase_C_sf"/>
</dbReference>
<protein>
    <recommendedName>
        <fullName evidence="3">histidine kinase</fullName>
        <ecNumber evidence="3">2.7.13.3</ecNumber>
    </recommendedName>
</protein>
<dbReference type="KEGG" id="azz:DEW08_27505"/>
<evidence type="ECO:0000313" key="18">
    <source>
        <dbReference type="Proteomes" id="UP000245629"/>
    </source>
</evidence>
<proteinExistence type="predicted"/>
<evidence type="ECO:0000313" key="17">
    <source>
        <dbReference type="EMBL" id="AWK89730.1"/>
    </source>
</evidence>
<keyword evidence="7" id="KW-0547">Nucleotide-binding</keyword>
<dbReference type="InterPro" id="IPR025201">
    <property type="entry name" value="KdpD_TM"/>
</dbReference>
<dbReference type="EC" id="2.7.13.3" evidence="3"/>
<evidence type="ECO:0000256" key="11">
    <source>
        <dbReference type="ARBA" id="ARBA00023012"/>
    </source>
</evidence>
<comment type="catalytic activity">
    <reaction evidence="1">
        <text>ATP + protein L-histidine = ADP + protein N-phospho-L-histidine.</text>
        <dbReference type="EC" id="2.7.13.3"/>
    </reaction>
</comment>
<evidence type="ECO:0000256" key="8">
    <source>
        <dbReference type="ARBA" id="ARBA00022777"/>
    </source>
</evidence>
<dbReference type="GO" id="GO:0016020">
    <property type="term" value="C:membrane"/>
    <property type="evidence" value="ECO:0007669"/>
    <property type="project" value="UniProtKB-SubCell"/>
</dbReference>
<dbReference type="PANTHER" id="PTHR41523">
    <property type="entry name" value="TWO-COMPONENT SYSTEM SENSOR PROTEIN"/>
    <property type="match status" value="1"/>
</dbReference>
<evidence type="ECO:0000256" key="7">
    <source>
        <dbReference type="ARBA" id="ARBA00022741"/>
    </source>
</evidence>
<evidence type="ECO:0000256" key="6">
    <source>
        <dbReference type="ARBA" id="ARBA00022692"/>
    </source>
</evidence>
<evidence type="ECO:0000256" key="9">
    <source>
        <dbReference type="ARBA" id="ARBA00022840"/>
    </source>
</evidence>
<accession>A0A2S2CZC6</accession>
<evidence type="ECO:0000256" key="4">
    <source>
        <dbReference type="ARBA" id="ARBA00022553"/>
    </source>
</evidence>
<dbReference type="Pfam" id="PF13493">
    <property type="entry name" value="DUF4118"/>
    <property type="match status" value="1"/>
</dbReference>
<comment type="subcellular location">
    <subcellularLocation>
        <location evidence="2">Membrane</location>
        <topology evidence="2">Multi-pass membrane protein</topology>
    </subcellularLocation>
</comment>
<name>A0A2S2CZC6_9PROT</name>
<evidence type="ECO:0000256" key="13">
    <source>
        <dbReference type="SAM" id="Phobius"/>
    </source>
</evidence>
<feature type="domain" description="Histidine kinase/HSP90-like ATPase" evidence="14">
    <location>
        <begin position="238"/>
        <end position="314"/>
    </location>
</feature>
<dbReference type="AlphaFoldDB" id="A0A2S2CZC6"/>
<dbReference type="Pfam" id="PF02518">
    <property type="entry name" value="HATPase_c"/>
    <property type="match status" value="1"/>
</dbReference>
<dbReference type="GO" id="GO:0005524">
    <property type="term" value="F:ATP binding"/>
    <property type="evidence" value="ECO:0007669"/>
    <property type="project" value="UniProtKB-KW"/>
</dbReference>
<dbReference type="OrthoDB" id="7991996at2"/>
<keyword evidence="12 13" id="KW-0472">Membrane</keyword>
<dbReference type="Gene3D" id="3.30.565.10">
    <property type="entry name" value="Histidine kinase-like ATPase, C-terminal domain"/>
    <property type="match status" value="1"/>
</dbReference>
<dbReference type="SUPFAM" id="SSF55874">
    <property type="entry name" value="ATPase domain of HSP90 chaperone/DNA topoisomerase II/histidine kinase"/>
    <property type="match status" value="1"/>
</dbReference>
<dbReference type="GO" id="GO:0000160">
    <property type="term" value="P:phosphorelay signal transduction system"/>
    <property type="evidence" value="ECO:0007669"/>
    <property type="project" value="UniProtKB-KW"/>
</dbReference>
<evidence type="ECO:0000256" key="1">
    <source>
        <dbReference type="ARBA" id="ARBA00000085"/>
    </source>
</evidence>
<feature type="domain" description="Signal transduction histidine kinase subgroup 2 dimerisation and phosphoacceptor" evidence="15">
    <location>
        <begin position="139"/>
        <end position="214"/>
    </location>
</feature>
<dbReference type="InterPro" id="IPR038318">
    <property type="entry name" value="KdpD_sf"/>
</dbReference>
<keyword evidence="9" id="KW-0067">ATP-binding</keyword>
<sequence length="328" mass="35702">MRWLMWLASRPTPPIGYGLAILAFLLALLMRLSLQGILPPGFPYLTFFPAVILTAFVAGTGPGILCALLSGFGAWIWFISPDEVLSTRPDKLLAISFYVFIVGIDIAIIHAMRRALQRLRAEMEVSARLADRQGTLFSELQHRVANNLTFVISLLTLQKNRIATEPDAAVSIFDSAVHRLGVMGRMHRRLHSPEALDQPIGTYIRALCDDLIEATGAANVICDVAADPVRLDLSQLTTLSLLLAELVTNSLKHAFPEGVRGTIYIELKRLDTKNVLLAVSDDGPGMPEGRPTGASLGTGIVRGLANQLDADLILPRTGESMTRLVFVA</sequence>
<keyword evidence="6 13" id="KW-0812">Transmembrane</keyword>
<feature type="domain" description="Sensor protein KdpD transmembrane" evidence="16">
    <location>
        <begin position="17"/>
        <end position="120"/>
    </location>
</feature>
<keyword evidence="11" id="KW-0902">Two-component regulatory system</keyword>
<evidence type="ECO:0000259" key="15">
    <source>
        <dbReference type="Pfam" id="PF07568"/>
    </source>
</evidence>